<dbReference type="InterPro" id="IPR018782">
    <property type="entry name" value="MCU_reg"/>
</dbReference>
<evidence type="ECO:0000256" key="8">
    <source>
        <dbReference type="ARBA" id="ARBA00022837"/>
    </source>
</evidence>
<keyword evidence="9 14" id="KW-0809">Transit peptide</keyword>
<dbReference type="GO" id="GO:1990246">
    <property type="term" value="C:uniplex complex"/>
    <property type="evidence" value="ECO:0007669"/>
    <property type="project" value="UniProtKB-UniRule"/>
</dbReference>
<evidence type="ECO:0000256" key="3">
    <source>
        <dbReference type="ARBA" id="ARBA00022180"/>
    </source>
</evidence>
<comment type="similarity">
    <text evidence="2 14">Belongs to the SMDT1/EMRE family.</text>
</comment>
<comment type="function">
    <text evidence="14">Essential regulatory subunit of the mitochondrial calcium uniporter complex (uniplex), a complex that mediates calcium uptake into mitochondria.</text>
</comment>
<dbReference type="GO" id="GO:0036444">
    <property type="term" value="P:calcium import into the mitochondrion"/>
    <property type="evidence" value="ECO:0007669"/>
    <property type="project" value="UniProtKB-UniRule"/>
</dbReference>
<keyword evidence="4 14" id="KW-0813">Transport</keyword>
<keyword evidence="11 14" id="KW-0406">Ion transport</keyword>
<name>A0A2A6D1T1_PRIPA</name>
<evidence type="ECO:0000256" key="14">
    <source>
        <dbReference type="RuleBase" id="RU369077"/>
    </source>
</evidence>
<comment type="subunit">
    <text evidence="14">Component of the uniplex complex. Interacts (via the transmembrane region) with MCU (via the first transmembrane region); the interaction is direct.</text>
</comment>
<organism evidence="15 16">
    <name type="scientific">Pristionchus pacificus</name>
    <name type="common">Parasitic nematode worm</name>
    <dbReference type="NCBI Taxonomy" id="54126"/>
    <lineage>
        <taxon>Eukaryota</taxon>
        <taxon>Metazoa</taxon>
        <taxon>Ecdysozoa</taxon>
        <taxon>Nematoda</taxon>
        <taxon>Chromadorea</taxon>
        <taxon>Rhabditida</taxon>
        <taxon>Rhabditina</taxon>
        <taxon>Diplogasteromorpha</taxon>
        <taxon>Diplogasteroidea</taxon>
        <taxon>Neodiplogasteridae</taxon>
        <taxon>Pristionchus</taxon>
    </lineage>
</organism>
<dbReference type="AlphaFoldDB" id="A0A2A6D1T1"/>
<keyword evidence="16" id="KW-1185">Reference proteome</keyword>
<sequence length="86" mass="9429">MDKLSLAARVLVNLTNTAIKNNQISQQTVNYTITNNKASLETPNSIFKILAFGSASLYLGAFLAREGASFLEENEIFVPSEDDDDD</sequence>
<keyword evidence="10" id="KW-1133">Transmembrane helix</keyword>
<dbReference type="EnsemblMetazoa" id="PPA20541.1">
    <property type="protein sequence ID" value="PPA20541.1"/>
    <property type="gene ID" value="WBGene00110095"/>
</dbReference>
<dbReference type="Proteomes" id="UP000005239">
    <property type="component" value="Unassembled WGS sequence"/>
</dbReference>
<evidence type="ECO:0000256" key="6">
    <source>
        <dbReference type="ARBA" id="ARBA00022692"/>
    </source>
</evidence>
<keyword evidence="5 14" id="KW-0109">Calcium transport</keyword>
<evidence type="ECO:0000256" key="9">
    <source>
        <dbReference type="ARBA" id="ARBA00022946"/>
    </source>
</evidence>
<evidence type="ECO:0000256" key="11">
    <source>
        <dbReference type="ARBA" id="ARBA00023065"/>
    </source>
</evidence>
<keyword evidence="6" id="KW-0812">Transmembrane</keyword>
<keyword evidence="7 14" id="KW-0999">Mitochondrion inner membrane</keyword>
<evidence type="ECO:0000256" key="2">
    <source>
        <dbReference type="ARBA" id="ARBA00008958"/>
    </source>
</evidence>
<evidence type="ECO:0000313" key="15">
    <source>
        <dbReference type="EnsemblMetazoa" id="PPA20541.1"/>
    </source>
</evidence>
<evidence type="ECO:0000256" key="5">
    <source>
        <dbReference type="ARBA" id="ARBA00022568"/>
    </source>
</evidence>
<comment type="subcellular location">
    <subcellularLocation>
        <location evidence="1 14">Mitochondrion inner membrane</location>
        <topology evidence="1 14">Single-pass membrane protein</topology>
    </subcellularLocation>
</comment>
<accession>A0A2A6D1T1</accession>
<reference evidence="16" key="1">
    <citation type="journal article" date="2008" name="Nat. Genet.">
        <title>The Pristionchus pacificus genome provides a unique perspective on nematode lifestyle and parasitism.</title>
        <authorList>
            <person name="Dieterich C."/>
            <person name="Clifton S.W."/>
            <person name="Schuster L.N."/>
            <person name="Chinwalla A."/>
            <person name="Delehaunty K."/>
            <person name="Dinkelacker I."/>
            <person name="Fulton L."/>
            <person name="Fulton R."/>
            <person name="Godfrey J."/>
            <person name="Minx P."/>
            <person name="Mitreva M."/>
            <person name="Roeseler W."/>
            <person name="Tian H."/>
            <person name="Witte H."/>
            <person name="Yang S.P."/>
            <person name="Wilson R.K."/>
            <person name="Sommer R.J."/>
        </authorList>
    </citation>
    <scope>NUCLEOTIDE SEQUENCE [LARGE SCALE GENOMIC DNA]</scope>
    <source>
        <strain evidence="16">PS312</strain>
    </source>
</reference>
<keyword evidence="13" id="KW-0472">Membrane</keyword>
<protein>
    <recommendedName>
        <fullName evidence="3 14">Essential MCU regulator, mitochondrial</fullName>
    </recommendedName>
    <alternativeName>
        <fullName evidence="14">Single-pass membrane protein with aspartate-rich tail 1, mitochondrial</fullName>
    </alternativeName>
</protein>
<dbReference type="GO" id="GO:0051560">
    <property type="term" value="P:mitochondrial calcium ion homeostasis"/>
    <property type="evidence" value="ECO:0007669"/>
    <property type="project" value="UniProtKB-UniRule"/>
</dbReference>
<evidence type="ECO:0000256" key="4">
    <source>
        <dbReference type="ARBA" id="ARBA00022448"/>
    </source>
</evidence>
<evidence type="ECO:0000256" key="13">
    <source>
        <dbReference type="ARBA" id="ARBA00023136"/>
    </source>
</evidence>
<evidence type="ECO:0000256" key="10">
    <source>
        <dbReference type="ARBA" id="ARBA00022989"/>
    </source>
</evidence>
<evidence type="ECO:0000313" key="16">
    <source>
        <dbReference type="Proteomes" id="UP000005239"/>
    </source>
</evidence>
<keyword evidence="8 14" id="KW-0106">Calcium</keyword>
<gene>
    <name evidence="15" type="primary">WBGene00110095</name>
</gene>
<evidence type="ECO:0000256" key="1">
    <source>
        <dbReference type="ARBA" id="ARBA00004434"/>
    </source>
</evidence>
<keyword evidence="12 14" id="KW-0496">Mitochondrion</keyword>
<evidence type="ECO:0000256" key="12">
    <source>
        <dbReference type="ARBA" id="ARBA00023128"/>
    </source>
</evidence>
<dbReference type="OrthoDB" id="10039145at2759"/>
<dbReference type="PANTHER" id="PTHR33904">
    <property type="entry name" value="ESSENTIAL MCU REGULATOR, MITOCHONDRIAL"/>
    <property type="match status" value="1"/>
</dbReference>
<dbReference type="Pfam" id="PF10161">
    <property type="entry name" value="DDDD"/>
    <property type="match status" value="1"/>
</dbReference>
<accession>A0A8R1UCV9</accession>
<reference evidence="15" key="2">
    <citation type="submission" date="2022-06" db="UniProtKB">
        <authorList>
            <consortium name="EnsemblMetazoa"/>
        </authorList>
    </citation>
    <scope>IDENTIFICATION</scope>
    <source>
        <strain evidence="15">PS312</strain>
    </source>
</reference>
<evidence type="ECO:0000256" key="7">
    <source>
        <dbReference type="ARBA" id="ARBA00022792"/>
    </source>
</evidence>
<proteinExistence type="inferred from homology"/>
<dbReference type="PANTHER" id="PTHR33904:SF1">
    <property type="entry name" value="ESSENTIAL MCU REGULATOR, MITOCHONDRIAL"/>
    <property type="match status" value="1"/>
</dbReference>